<dbReference type="RefSeq" id="WP_268076983.1">
    <property type="nucleotide sequence ID" value="NZ_CP109967.1"/>
</dbReference>
<evidence type="ECO:0000256" key="1">
    <source>
        <dbReference type="ARBA" id="ARBA00004429"/>
    </source>
</evidence>
<evidence type="ECO:0000256" key="2">
    <source>
        <dbReference type="ARBA" id="ARBA00022448"/>
    </source>
</evidence>
<keyword evidence="7 9" id="KW-0472">Membrane</keyword>
<keyword evidence="4 9" id="KW-0997">Cell inner membrane</keyword>
<dbReference type="Proteomes" id="UP001163726">
    <property type="component" value="Plasmid pCadTS8_2"/>
</dbReference>
<evidence type="ECO:0000256" key="6">
    <source>
        <dbReference type="ARBA" id="ARBA00022989"/>
    </source>
</evidence>
<organism evidence="11 12">
    <name type="scientific">Catenovulum adriaticum</name>
    <dbReference type="NCBI Taxonomy" id="2984846"/>
    <lineage>
        <taxon>Bacteria</taxon>
        <taxon>Pseudomonadati</taxon>
        <taxon>Pseudomonadota</taxon>
        <taxon>Gammaproteobacteria</taxon>
        <taxon>Alteromonadales</taxon>
        <taxon>Alteromonadaceae</taxon>
        <taxon>Catenovulum</taxon>
    </lineage>
</organism>
<gene>
    <name evidence="11" type="ORF">OLW01_16125</name>
</gene>
<keyword evidence="5 9" id="KW-0812">Transmembrane</keyword>
<keyword evidence="11" id="KW-0614">Plasmid</keyword>
<feature type="transmembrane region" description="Helical" evidence="9">
    <location>
        <begin position="86"/>
        <end position="110"/>
    </location>
</feature>
<accession>A0ABY7ARV6</accession>
<evidence type="ECO:0000256" key="3">
    <source>
        <dbReference type="ARBA" id="ARBA00022475"/>
    </source>
</evidence>
<dbReference type="EMBL" id="CP109967">
    <property type="protein sequence ID" value="WAJ72268.1"/>
    <property type="molecule type" value="Genomic_DNA"/>
</dbReference>
<proteinExistence type="inferred from homology"/>
<keyword evidence="2 9" id="KW-0813">Transport</keyword>
<comment type="subcellular location">
    <subcellularLocation>
        <location evidence="1 9">Cell inner membrane</location>
        <topology evidence="1 9">Multi-pass membrane protein</topology>
    </subcellularLocation>
</comment>
<dbReference type="InterPro" id="IPR007387">
    <property type="entry name" value="TRAP_DctQ"/>
</dbReference>
<keyword evidence="6 9" id="KW-1133">Transmembrane helix</keyword>
<feature type="transmembrane region" description="Helical" evidence="9">
    <location>
        <begin position="130"/>
        <end position="147"/>
    </location>
</feature>
<dbReference type="PANTHER" id="PTHR35011:SF2">
    <property type="entry name" value="2,3-DIKETO-L-GULONATE TRAP TRANSPORTER SMALL PERMEASE PROTEIN YIAM"/>
    <property type="match status" value="1"/>
</dbReference>
<evidence type="ECO:0000256" key="7">
    <source>
        <dbReference type="ARBA" id="ARBA00023136"/>
    </source>
</evidence>
<evidence type="ECO:0000313" key="12">
    <source>
        <dbReference type="Proteomes" id="UP001163726"/>
    </source>
</evidence>
<name>A0ABY7ARV6_9ALTE</name>
<reference evidence="11" key="1">
    <citation type="submission" date="2022-10" db="EMBL/GenBank/DDBJ databases">
        <title>Catenovulum adriacola sp. nov. isolated in the Harbour of Susak.</title>
        <authorList>
            <person name="Schoch T."/>
            <person name="Reich S.J."/>
            <person name="Stoeferle S."/>
            <person name="Flaiz M."/>
            <person name="Kazda M."/>
            <person name="Riedel C.U."/>
            <person name="Duerre P."/>
        </authorList>
    </citation>
    <scope>NUCLEOTIDE SEQUENCE</scope>
    <source>
        <strain evidence="11">TS8</strain>
        <plasmid evidence="11">pCadTS8_2</plasmid>
    </source>
</reference>
<keyword evidence="12" id="KW-1185">Reference proteome</keyword>
<feature type="domain" description="Tripartite ATP-independent periplasmic transporters DctQ component" evidence="10">
    <location>
        <begin position="23"/>
        <end position="154"/>
    </location>
</feature>
<feature type="transmembrane region" description="Helical" evidence="9">
    <location>
        <begin position="47"/>
        <end position="65"/>
    </location>
</feature>
<evidence type="ECO:0000313" key="11">
    <source>
        <dbReference type="EMBL" id="WAJ72268.1"/>
    </source>
</evidence>
<comment type="subunit">
    <text evidence="9">The complex comprises the extracytoplasmic solute receptor protein and the two transmembrane proteins.</text>
</comment>
<evidence type="ECO:0000256" key="4">
    <source>
        <dbReference type="ARBA" id="ARBA00022519"/>
    </source>
</evidence>
<dbReference type="Pfam" id="PF04290">
    <property type="entry name" value="DctQ"/>
    <property type="match status" value="1"/>
</dbReference>
<comment type="function">
    <text evidence="9">Part of the tripartite ATP-independent periplasmic (TRAP) transport system.</text>
</comment>
<sequence>MKTLTDLIDKLLQLLLIVLSTTIVACVTWQVFARYVLQSPSSVTEELARFLLIWIGLFGAAYAYRMGSHLGLDILTNRMKPVNKRAADLFSNLTVLFFAAYVMVLGGISLVALTMDPSQISASLEIKMGYIYSAVPISGGLISLFAIEKIYMRLTQPINTAEC</sequence>
<evidence type="ECO:0000256" key="8">
    <source>
        <dbReference type="ARBA" id="ARBA00038436"/>
    </source>
</evidence>
<evidence type="ECO:0000259" key="10">
    <source>
        <dbReference type="Pfam" id="PF04290"/>
    </source>
</evidence>
<dbReference type="InterPro" id="IPR055348">
    <property type="entry name" value="DctQ"/>
</dbReference>
<dbReference type="PROSITE" id="PS51257">
    <property type="entry name" value="PROKAR_LIPOPROTEIN"/>
    <property type="match status" value="1"/>
</dbReference>
<feature type="transmembrane region" description="Helical" evidence="9">
    <location>
        <begin position="12"/>
        <end position="32"/>
    </location>
</feature>
<dbReference type="PANTHER" id="PTHR35011">
    <property type="entry name" value="2,3-DIKETO-L-GULONATE TRAP TRANSPORTER SMALL PERMEASE PROTEIN YIAM"/>
    <property type="match status" value="1"/>
</dbReference>
<evidence type="ECO:0000256" key="5">
    <source>
        <dbReference type="ARBA" id="ARBA00022692"/>
    </source>
</evidence>
<keyword evidence="3" id="KW-1003">Cell membrane</keyword>
<geneLocation type="plasmid" evidence="11 12">
    <name>pCadTS8_2</name>
</geneLocation>
<protein>
    <recommendedName>
        <fullName evidence="9">TRAP transporter small permease protein</fullName>
    </recommendedName>
</protein>
<evidence type="ECO:0000256" key="9">
    <source>
        <dbReference type="RuleBase" id="RU369079"/>
    </source>
</evidence>
<comment type="similarity">
    <text evidence="8 9">Belongs to the TRAP transporter small permease family.</text>
</comment>